<gene>
    <name evidence="1" type="ORF">FHS19_001352</name>
</gene>
<proteinExistence type="predicted"/>
<evidence type="ECO:0000313" key="2">
    <source>
        <dbReference type="Proteomes" id="UP000517523"/>
    </source>
</evidence>
<comment type="caution">
    <text evidence="1">The sequence shown here is derived from an EMBL/GenBank/DDBJ whole genome shotgun (WGS) entry which is preliminary data.</text>
</comment>
<accession>A0A839TMR6</accession>
<reference evidence="1 2" key="1">
    <citation type="submission" date="2020-08" db="EMBL/GenBank/DDBJ databases">
        <title>Genomic Encyclopedia of Type Strains, Phase III (KMG-III): the genomes of soil and plant-associated and newly described type strains.</title>
        <authorList>
            <person name="Whitman W."/>
        </authorList>
    </citation>
    <scope>NUCLEOTIDE SEQUENCE [LARGE SCALE GENOMIC DNA]</scope>
    <source>
        <strain evidence="1 2">CECT 5831</strain>
    </source>
</reference>
<sequence length="99" mass="11338">MTQYYYIASSRELPIGSFGKNKTVMTIRDYFKNKNPSAKDQIVMEALLEKDPQGDQLMEIYETELDAAGLYVAGHPIFRDFCYRNSNEIHGGQYLSSLT</sequence>
<evidence type="ECO:0000313" key="1">
    <source>
        <dbReference type="EMBL" id="MBB3126698.1"/>
    </source>
</evidence>
<dbReference type="RefSeq" id="WP_183580330.1">
    <property type="nucleotide sequence ID" value="NZ_JACHXJ010000001.1"/>
</dbReference>
<organism evidence="1 2">
    <name type="scientific">Paenibacillus rhizosphaerae</name>
    <dbReference type="NCBI Taxonomy" id="297318"/>
    <lineage>
        <taxon>Bacteria</taxon>
        <taxon>Bacillati</taxon>
        <taxon>Bacillota</taxon>
        <taxon>Bacilli</taxon>
        <taxon>Bacillales</taxon>
        <taxon>Paenibacillaceae</taxon>
        <taxon>Paenibacillus</taxon>
    </lineage>
</organism>
<protein>
    <submittedName>
        <fullName evidence="1">Uncharacterized protein</fullName>
    </submittedName>
</protein>
<dbReference type="AlphaFoldDB" id="A0A839TMR6"/>
<dbReference type="EMBL" id="JACHXJ010000001">
    <property type="protein sequence ID" value="MBB3126698.1"/>
    <property type="molecule type" value="Genomic_DNA"/>
</dbReference>
<dbReference type="Proteomes" id="UP000517523">
    <property type="component" value="Unassembled WGS sequence"/>
</dbReference>
<name>A0A839TMR6_9BACL</name>